<comment type="caution">
    <text evidence="1">The sequence shown here is derived from an EMBL/GenBank/DDBJ whole genome shotgun (WGS) entry which is preliminary data.</text>
</comment>
<gene>
    <name evidence="1" type="ORF">J2X78_004324</name>
</gene>
<protein>
    <submittedName>
        <fullName evidence="1">Surface protein with fasciclin (FAS1) repeats</fullName>
    </submittedName>
</protein>
<reference evidence="1" key="1">
    <citation type="submission" date="2023-07" db="EMBL/GenBank/DDBJ databases">
        <title>Sorghum-associated microbial communities from plants grown in Nebraska, USA.</title>
        <authorList>
            <person name="Schachtman D."/>
        </authorList>
    </citation>
    <scope>NUCLEOTIDE SEQUENCE</scope>
    <source>
        <strain evidence="1">2697</strain>
    </source>
</reference>
<evidence type="ECO:0000313" key="1">
    <source>
        <dbReference type="EMBL" id="MDR6785732.1"/>
    </source>
</evidence>
<dbReference type="EMBL" id="JAVDTF010000005">
    <property type="protein sequence ID" value="MDR6785732.1"/>
    <property type="molecule type" value="Genomic_DNA"/>
</dbReference>
<name>A0ACC6L2S3_9SPHI</name>
<accession>A0ACC6L2S3</accession>
<sequence length="232" mass="26328">MKKITMIAFACLMLSWASCKKGYFVDSGVHSGKINMSSYDFMRSRADIFDTVLLAIDKAGLKAQYQQEAVTLFSPQNYSIRVALRNVNNYMKTPLVTDRTKKVRDSLGFPRDTVVFDDIKPEIWKQMFQSYTLNAKRVLNSFNNPGENHQSLSGEQTRTFIRTEAWQNVQGAGAKSLAYQFFRQSLSKAGKTDTIEVRVITSDLQTTNGVLHVLDRQHEFGLTSGRGFIQKN</sequence>
<organism evidence="1 2">
    <name type="scientific">Pedobacter africanus</name>
    <dbReference type="NCBI Taxonomy" id="151894"/>
    <lineage>
        <taxon>Bacteria</taxon>
        <taxon>Pseudomonadati</taxon>
        <taxon>Bacteroidota</taxon>
        <taxon>Sphingobacteriia</taxon>
        <taxon>Sphingobacteriales</taxon>
        <taxon>Sphingobacteriaceae</taxon>
        <taxon>Pedobacter</taxon>
    </lineage>
</organism>
<dbReference type="Proteomes" id="UP001246858">
    <property type="component" value="Unassembled WGS sequence"/>
</dbReference>
<evidence type="ECO:0000313" key="2">
    <source>
        <dbReference type="Proteomes" id="UP001246858"/>
    </source>
</evidence>
<proteinExistence type="predicted"/>
<keyword evidence="2" id="KW-1185">Reference proteome</keyword>